<name>A0ABR9VQB0_9SYNC</name>
<dbReference type="Proteomes" id="UP000658720">
    <property type="component" value="Unassembled WGS sequence"/>
</dbReference>
<dbReference type="InterPro" id="IPR005810">
    <property type="entry name" value="CoA_lig_alpha"/>
</dbReference>
<dbReference type="SUPFAM" id="SSF51735">
    <property type="entry name" value="NAD(P)-binding Rossmann-fold domains"/>
    <property type="match status" value="1"/>
</dbReference>
<evidence type="ECO:0000256" key="2">
    <source>
        <dbReference type="ARBA" id="ARBA00022741"/>
    </source>
</evidence>
<feature type="domain" description="CoA-binding" evidence="3">
    <location>
        <begin position="2"/>
        <end position="99"/>
    </location>
</feature>
<proteinExistence type="predicted"/>
<dbReference type="Pfam" id="PF02629">
    <property type="entry name" value="CoA_binding"/>
    <property type="match status" value="1"/>
</dbReference>
<dbReference type="InterPro" id="IPR032875">
    <property type="entry name" value="Succ_CoA_lig_flav_dom"/>
</dbReference>
<dbReference type="SUPFAM" id="SSF52210">
    <property type="entry name" value="Succinyl-CoA synthetase domains"/>
    <property type="match status" value="1"/>
</dbReference>
<dbReference type="RefSeq" id="WP_194019353.1">
    <property type="nucleotide sequence ID" value="NZ_JADEVV010000014.1"/>
</dbReference>
<comment type="caution">
    <text evidence="4">The sequence shown here is derived from an EMBL/GenBank/DDBJ whole genome shotgun (WGS) entry which is preliminary data.</text>
</comment>
<dbReference type="PANTHER" id="PTHR11117:SF2">
    <property type="entry name" value="SUCCINATE--COA LIGASE [ADP_GDP-FORMING] SUBUNIT ALPHA, MITOCHONDRIAL"/>
    <property type="match status" value="1"/>
</dbReference>
<keyword evidence="1" id="KW-0436">Ligase</keyword>
<evidence type="ECO:0000313" key="4">
    <source>
        <dbReference type="EMBL" id="MBE9253539.1"/>
    </source>
</evidence>
<protein>
    <submittedName>
        <fullName evidence="4">CoA-binding protein</fullName>
    </submittedName>
</protein>
<dbReference type="InterPro" id="IPR003781">
    <property type="entry name" value="CoA-bd"/>
</dbReference>
<dbReference type="SMART" id="SM00881">
    <property type="entry name" value="CoA_binding"/>
    <property type="match status" value="1"/>
</dbReference>
<dbReference type="InterPro" id="IPR016102">
    <property type="entry name" value="Succinyl-CoA_synth-like"/>
</dbReference>
<dbReference type="EMBL" id="JADEVV010000014">
    <property type="protein sequence ID" value="MBE9253539.1"/>
    <property type="molecule type" value="Genomic_DNA"/>
</dbReference>
<keyword evidence="2" id="KW-0547">Nucleotide-binding</keyword>
<evidence type="ECO:0000259" key="3">
    <source>
        <dbReference type="SMART" id="SM00881"/>
    </source>
</evidence>
<dbReference type="Gene3D" id="3.40.50.261">
    <property type="entry name" value="Succinyl-CoA synthetase domains"/>
    <property type="match status" value="1"/>
</dbReference>
<evidence type="ECO:0000313" key="5">
    <source>
        <dbReference type="Proteomes" id="UP000658720"/>
    </source>
</evidence>
<dbReference type="Gene3D" id="3.40.50.720">
    <property type="entry name" value="NAD(P)-binding Rossmann-like Domain"/>
    <property type="match status" value="1"/>
</dbReference>
<accession>A0ABR9VQB0</accession>
<dbReference type="Pfam" id="PF13607">
    <property type="entry name" value="Succ_CoA_lig"/>
    <property type="match status" value="1"/>
</dbReference>
<reference evidence="4 5" key="1">
    <citation type="submission" date="2020-10" db="EMBL/GenBank/DDBJ databases">
        <authorList>
            <person name="Castelo-Branco R."/>
            <person name="Eusebio N."/>
            <person name="Adriana R."/>
            <person name="Vieira A."/>
            <person name="Brugerolle De Fraissinette N."/>
            <person name="Rezende De Castro R."/>
            <person name="Schneider M.P."/>
            <person name="Vasconcelos V."/>
            <person name="Leao P.N."/>
        </authorList>
    </citation>
    <scope>NUCLEOTIDE SEQUENCE [LARGE SCALE GENOMIC DNA]</scope>
    <source>
        <strain evidence="4 5">LEGE 00031</strain>
    </source>
</reference>
<dbReference type="PANTHER" id="PTHR11117">
    <property type="entry name" value="SUCCINYL-COA LIGASE SUBUNIT ALPHA"/>
    <property type="match status" value="1"/>
</dbReference>
<dbReference type="InterPro" id="IPR036291">
    <property type="entry name" value="NAD(P)-bd_dom_sf"/>
</dbReference>
<sequence>MKWHKESKVLLQGVHHPLGLTYLEQMRSCGTKLVAGVSPGHGGELIGDLPVFDLVDLAVKTLGSVDISLILNPPYRVLDAALEAIAAGIRQLVIVSAGVPPLDMITLLREAQATHTLILGSGSQGIMVPQQFSVGTLDPSCYLPGPIGIISHCDRLTDDIAQTLSAAGLGQSMVISLGTDGLNGSNFEQWLQVLEEDEQTETILLLGQPNSNGEMRAADYVASAIEKPVVAYLAGRGAKIKRHFGDSLTIVANQLSHKRPLLTSVEQTVQAFEKANIPVAEAPWELPIFLPLAMESRHLGGD</sequence>
<dbReference type="PIRSF" id="PIRSF001553">
    <property type="entry name" value="SucCS_alpha"/>
    <property type="match status" value="1"/>
</dbReference>
<organism evidence="4 5">
    <name type="scientific">Synechocystis salina LEGE 00031</name>
    <dbReference type="NCBI Taxonomy" id="1828736"/>
    <lineage>
        <taxon>Bacteria</taxon>
        <taxon>Bacillati</taxon>
        <taxon>Cyanobacteriota</taxon>
        <taxon>Cyanophyceae</taxon>
        <taxon>Synechococcales</taxon>
        <taxon>Merismopediaceae</taxon>
        <taxon>Synechocystis</taxon>
    </lineage>
</organism>
<gene>
    <name evidence="4" type="ORF">IQ217_06660</name>
</gene>
<keyword evidence="5" id="KW-1185">Reference proteome</keyword>
<evidence type="ECO:0000256" key="1">
    <source>
        <dbReference type="ARBA" id="ARBA00022598"/>
    </source>
</evidence>